<evidence type="ECO:0000313" key="3">
    <source>
        <dbReference type="Proteomes" id="UP000292082"/>
    </source>
</evidence>
<sequence length="85" mass="9285">MTSFLVEVAQHNANASSGFLDMVPPHIVTSPPLSLADIIPVVVFLVFYLVFVAVLVSLDPEACKAMEETVNNMWSQRGTEFSMSP</sequence>
<feature type="transmembrane region" description="Helical" evidence="1">
    <location>
        <begin position="38"/>
        <end position="58"/>
    </location>
</feature>
<protein>
    <submittedName>
        <fullName evidence="2">Uncharacterized protein</fullName>
    </submittedName>
</protein>
<reference evidence="2 3" key="1">
    <citation type="submission" date="2019-01" db="EMBL/GenBank/DDBJ databases">
        <title>Draft genome sequences of three monokaryotic isolates of the white-rot basidiomycete fungus Dichomitus squalens.</title>
        <authorList>
            <consortium name="DOE Joint Genome Institute"/>
            <person name="Lopez S.C."/>
            <person name="Andreopoulos B."/>
            <person name="Pangilinan J."/>
            <person name="Lipzen A."/>
            <person name="Riley R."/>
            <person name="Ahrendt S."/>
            <person name="Ng V."/>
            <person name="Barry K."/>
            <person name="Daum C."/>
            <person name="Grigoriev I.V."/>
            <person name="Hilden K.S."/>
            <person name="Makela M.R."/>
            <person name="de Vries R.P."/>
        </authorList>
    </citation>
    <scope>NUCLEOTIDE SEQUENCE [LARGE SCALE GENOMIC DNA]</scope>
    <source>
        <strain evidence="2 3">CBS 464.89</strain>
    </source>
</reference>
<proteinExistence type="predicted"/>
<evidence type="ECO:0000313" key="2">
    <source>
        <dbReference type="EMBL" id="TBU53603.1"/>
    </source>
</evidence>
<dbReference type="AlphaFoldDB" id="A0A4V6MWN1"/>
<keyword evidence="1" id="KW-0812">Transmembrane</keyword>
<organism evidence="2 3">
    <name type="scientific">Dichomitus squalens</name>
    <dbReference type="NCBI Taxonomy" id="114155"/>
    <lineage>
        <taxon>Eukaryota</taxon>
        <taxon>Fungi</taxon>
        <taxon>Dikarya</taxon>
        <taxon>Basidiomycota</taxon>
        <taxon>Agaricomycotina</taxon>
        <taxon>Agaricomycetes</taxon>
        <taxon>Polyporales</taxon>
        <taxon>Polyporaceae</taxon>
        <taxon>Dichomitus</taxon>
    </lineage>
</organism>
<evidence type="ECO:0000256" key="1">
    <source>
        <dbReference type="SAM" id="Phobius"/>
    </source>
</evidence>
<name>A0A4V6MWN1_9APHY</name>
<dbReference type="Proteomes" id="UP000292082">
    <property type="component" value="Unassembled WGS sequence"/>
</dbReference>
<dbReference type="EMBL" id="ML145210">
    <property type="protein sequence ID" value="TBU53603.1"/>
    <property type="molecule type" value="Genomic_DNA"/>
</dbReference>
<keyword evidence="1" id="KW-0472">Membrane</keyword>
<gene>
    <name evidence="2" type="ORF">BD310DRAFT_140727</name>
</gene>
<keyword evidence="3" id="KW-1185">Reference proteome</keyword>
<accession>A0A4V6MWN1</accession>
<keyword evidence="1" id="KW-1133">Transmembrane helix</keyword>